<dbReference type="EMBL" id="JACEGQ020000010">
    <property type="protein sequence ID" value="KAH8495518.1"/>
    <property type="molecule type" value="Genomic_DNA"/>
</dbReference>
<organism evidence="4 5">
    <name type="scientific">Populus deltoides</name>
    <name type="common">Eastern poplar</name>
    <name type="synonym">Eastern cottonwood</name>
    <dbReference type="NCBI Taxonomy" id="3696"/>
    <lineage>
        <taxon>Eukaryota</taxon>
        <taxon>Viridiplantae</taxon>
        <taxon>Streptophyta</taxon>
        <taxon>Embryophyta</taxon>
        <taxon>Tracheophyta</taxon>
        <taxon>Spermatophyta</taxon>
        <taxon>Magnoliopsida</taxon>
        <taxon>eudicotyledons</taxon>
        <taxon>Gunneridae</taxon>
        <taxon>Pentapetalae</taxon>
        <taxon>rosids</taxon>
        <taxon>fabids</taxon>
        <taxon>Malpighiales</taxon>
        <taxon>Salicaceae</taxon>
        <taxon>Saliceae</taxon>
        <taxon>Populus</taxon>
    </lineage>
</organism>
<evidence type="ECO:0000313" key="4">
    <source>
        <dbReference type="EMBL" id="KAH8495518.1"/>
    </source>
</evidence>
<comment type="caution">
    <text evidence="4">The sequence shown here is derived from an EMBL/GenBank/DDBJ whole genome shotgun (WGS) entry which is preliminary data.</text>
</comment>
<feature type="compositionally biased region" description="Basic and acidic residues" evidence="2">
    <location>
        <begin position="537"/>
        <end position="549"/>
    </location>
</feature>
<name>A0A8T2XQU8_POPDE</name>
<dbReference type="SUPFAM" id="SSF49562">
    <property type="entry name" value="C2 domain (Calcium/lipid-binding domain, CaLB)"/>
    <property type="match status" value="1"/>
</dbReference>
<feature type="region of interest" description="Disordered" evidence="2">
    <location>
        <begin position="537"/>
        <end position="558"/>
    </location>
</feature>
<dbReference type="InterPro" id="IPR000008">
    <property type="entry name" value="C2_dom"/>
</dbReference>
<keyword evidence="5" id="KW-1185">Reference proteome</keyword>
<dbReference type="InterPro" id="IPR029058">
    <property type="entry name" value="AB_hydrolase_fold"/>
</dbReference>
<dbReference type="GO" id="GO:0016787">
    <property type="term" value="F:hydrolase activity"/>
    <property type="evidence" value="ECO:0007669"/>
    <property type="project" value="UniProtKB-KW"/>
</dbReference>
<dbReference type="Gene3D" id="3.40.50.1820">
    <property type="entry name" value="alpha/beta hydrolase"/>
    <property type="match status" value="1"/>
</dbReference>
<evidence type="ECO:0000313" key="5">
    <source>
        <dbReference type="Proteomes" id="UP000807159"/>
    </source>
</evidence>
<reference evidence="4" key="1">
    <citation type="journal article" date="2021" name="J. Hered.">
        <title>Genome Assembly of Salicaceae Populus deltoides (Eastern Cottonwood) I-69 Based on Nanopore Sequencing and Hi-C Technologies.</title>
        <authorList>
            <person name="Bai S."/>
            <person name="Wu H."/>
            <person name="Zhang J."/>
            <person name="Pan Z."/>
            <person name="Zhao W."/>
            <person name="Li Z."/>
            <person name="Tong C."/>
        </authorList>
    </citation>
    <scope>NUCLEOTIDE SEQUENCE</scope>
    <source>
        <tissue evidence="4">Leaf</tissue>
    </source>
</reference>
<dbReference type="AlphaFoldDB" id="A0A8T2XQU8"/>
<dbReference type="PANTHER" id="PTHR47759">
    <property type="entry name" value="OS04G0509100 PROTEIN"/>
    <property type="match status" value="1"/>
</dbReference>
<dbReference type="CDD" id="cd00030">
    <property type="entry name" value="C2"/>
    <property type="match status" value="1"/>
</dbReference>
<gene>
    <name evidence="4" type="ORF">H0E87_018621</name>
</gene>
<feature type="region of interest" description="Disordered" evidence="2">
    <location>
        <begin position="367"/>
        <end position="386"/>
    </location>
</feature>
<protein>
    <recommendedName>
        <fullName evidence="3">C2 domain-containing protein</fullName>
    </recommendedName>
</protein>
<dbReference type="PANTHER" id="PTHR47759:SF2">
    <property type="entry name" value="TRIGLYCERIDE LIPASE"/>
    <property type="match status" value="1"/>
</dbReference>
<dbReference type="Proteomes" id="UP000807159">
    <property type="component" value="Chromosome 10"/>
</dbReference>
<evidence type="ECO:0000259" key="3">
    <source>
        <dbReference type="PROSITE" id="PS50004"/>
    </source>
</evidence>
<dbReference type="PROSITE" id="PS50004">
    <property type="entry name" value="C2"/>
    <property type="match status" value="1"/>
</dbReference>
<dbReference type="SMART" id="SM00239">
    <property type="entry name" value="C2"/>
    <property type="match status" value="1"/>
</dbReference>
<sequence>MATSLHLNHTFYHRFTPTSHTSRNLNFYRRFSSSFSWKARVLTLKKKHYRGTGHGFFSSSIIKANNTNNTEIDGVSVQEEKENEMERPPFDINLAVVLAGFAFEAYTSLPENVGKREVDAADCKTVYLSESFVREIYDGQLFIKLKKGFDLPAMDPWGTSDPYVVMELDGQVVKSKVKWGKKKPTWNEDFTVNIKLPPTKNLQLMFSNGFHHSPEGLQIAAWDANLVTPHKRMGNTSIGLESLCDGEDSIKLVHALNCLGKGNLHEVVVELEGMGGGGKLQLEVKYKTFDEIDEEKKPWRLPFVSDFLRKNGFESALKMVVGSETMPARQFVEYAFGQLKSFNVPYVWTDQVSNSKDLGAANSNHSVVSDMPLPSETKSTTEVPVFDTNRDGDSNLVLSQADNDCLCNSGATEAGDATQSYKQFWKNFTDVISQTVAQKLGFSVSLELKWDEFDLLNRIGLQSQKIAEAGYVESGLATPEGQKVDSDEASAPLTISKIQSSLPEIKKVTQDLLRQTDSVLGAWMVLTTAVSKLNKEENVSGKSSSDSEKLISSSNGTALEDKKSEEMRVLFSTAESAMEAWAMLATSLGHSSFIKSEFEKICFLDNSSTDTQVAIWRDNARKRLVVAFRGTEQVRWKDLRTDLMVVPTGLNPERIGGDFKQEVQVHSGFLSAYDSVRIRIISIIKLLISYVDNGAEPSFKWHVYVTGHSLGGALATLLALELSSSQLVKRGAISVTMYNFGSPRVGNKKFAEVYNKKVKDSWRVVNHRDIVPTVPRLMGYCHVAQPVYLATGELEDALVNLELLKDGYQGDFIGESTPDVVVSEFMKGEKELIEKILQTEINIFRSIRDGSGLMQHMEDFYYITLLENVRSNYQPLERVESSGRDRIPTSEDGSNI</sequence>
<dbReference type="GO" id="GO:0006629">
    <property type="term" value="P:lipid metabolic process"/>
    <property type="evidence" value="ECO:0007669"/>
    <property type="project" value="InterPro"/>
</dbReference>
<feature type="domain" description="C2" evidence="3">
    <location>
        <begin position="122"/>
        <end position="254"/>
    </location>
</feature>
<evidence type="ECO:0000256" key="2">
    <source>
        <dbReference type="SAM" id="MobiDB-lite"/>
    </source>
</evidence>
<feature type="compositionally biased region" description="Basic and acidic residues" evidence="2">
    <location>
        <begin position="877"/>
        <end position="889"/>
    </location>
</feature>
<feature type="region of interest" description="Disordered" evidence="2">
    <location>
        <begin position="877"/>
        <end position="896"/>
    </location>
</feature>
<dbReference type="SUPFAM" id="SSF53474">
    <property type="entry name" value="alpha/beta-Hydrolases"/>
    <property type="match status" value="1"/>
</dbReference>
<dbReference type="InterPro" id="IPR002921">
    <property type="entry name" value="Fungal_lipase-type"/>
</dbReference>
<dbReference type="Gene3D" id="2.60.40.150">
    <property type="entry name" value="C2 domain"/>
    <property type="match status" value="1"/>
</dbReference>
<dbReference type="CDD" id="cd00519">
    <property type="entry name" value="Lipase_3"/>
    <property type="match status" value="1"/>
</dbReference>
<evidence type="ECO:0000256" key="1">
    <source>
        <dbReference type="ARBA" id="ARBA00022801"/>
    </source>
</evidence>
<dbReference type="Pfam" id="PF00168">
    <property type="entry name" value="C2"/>
    <property type="match status" value="1"/>
</dbReference>
<keyword evidence="1" id="KW-0378">Hydrolase</keyword>
<proteinExistence type="predicted"/>
<dbReference type="InterPro" id="IPR035892">
    <property type="entry name" value="C2_domain_sf"/>
</dbReference>
<accession>A0A8T2XQU8</accession>
<dbReference type="Pfam" id="PF01764">
    <property type="entry name" value="Lipase_3"/>
    <property type="match status" value="1"/>
</dbReference>